<evidence type="ECO:0000256" key="11">
    <source>
        <dbReference type="ARBA" id="ARBA00048741"/>
    </source>
</evidence>
<feature type="active site" description="For GATase activity" evidence="12">
    <location>
        <position position="2"/>
    </location>
</feature>
<evidence type="ECO:0000256" key="6">
    <source>
        <dbReference type="ARBA" id="ARBA00022741"/>
    </source>
</evidence>
<dbReference type="PANTHER" id="PTHR11772:SF23">
    <property type="entry name" value="ASPARAGINE SYNTHETASE [GLUTAMINE-HYDROLYZING]"/>
    <property type="match status" value="1"/>
</dbReference>
<dbReference type="GO" id="GO:0005524">
    <property type="term" value="F:ATP binding"/>
    <property type="evidence" value="ECO:0007669"/>
    <property type="project" value="UniProtKB-KW"/>
</dbReference>
<feature type="binding site" evidence="13">
    <location>
        <position position="227"/>
    </location>
    <ligand>
        <name>ATP</name>
        <dbReference type="ChEBI" id="CHEBI:30616"/>
    </ligand>
</feature>
<dbReference type="InterPro" id="IPR050795">
    <property type="entry name" value="Asn_Synthetase"/>
</dbReference>
<dbReference type="NCBIfam" id="NF006949">
    <property type="entry name" value="PRK09431.1"/>
    <property type="match status" value="1"/>
</dbReference>
<evidence type="ECO:0000256" key="7">
    <source>
        <dbReference type="ARBA" id="ARBA00022840"/>
    </source>
</evidence>
<dbReference type="InterPro" id="IPR033738">
    <property type="entry name" value="AsnB_N"/>
</dbReference>
<dbReference type="Proteomes" id="UP000774750">
    <property type="component" value="Unassembled WGS sequence"/>
</dbReference>
<dbReference type="Gene3D" id="3.40.50.620">
    <property type="entry name" value="HUPs"/>
    <property type="match status" value="1"/>
</dbReference>
<dbReference type="GO" id="GO:0005829">
    <property type="term" value="C:cytosol"/>
    <property type="evidence" value="ECO:0007669"/>
    <property type="project" value="TreeGrafter"/>
</dbReference>
<dbReference type="PIRSF" id="PIRSF001589">
    <property type="entry name" value="Asn_synthetase_glu-h"/>
    <property type="match status" value="1"/>
</dbReference>
<evidence type="ECO:0000313" key="16">
    <source>
        <dbReference type="EMBL" id="MBM6919797.1"/>
    </source>
</evidence>
<feature type="site" description="Important for beta-aspartyl-AMP intermediate formation" evidence="14">
    <location>
        <position position="332"/>
    </location>
</feature>
<dbReference type="Pfam" id="PF13537">
    <property type="entry name" value="GATase_7"/>
    <property type="match status" value="1"/>
</dbReference>
<comment type="similarity">
    <text evidence="2">Belongs to the asparagine synthetase family.</text>
</comment>
<reference evidence="16" key="1">
    <citation type="submission" date="2020-08" db="EMBL/GenBank/DDBJ databases">
        <authorList>
            <person name="Cejkova D."/>
            <person name="Kubasova T."/>
            <person name="Jahodarova E."/>
            <person name="Rychlik I."/>
        </authorList>
    </citation>
    <scope>NUCLEOTIDE SEQUENCE</scope>
    <source>
        <strain evidence="16">An559</strain>
    </source>
</reference>
<dbReference type="SUPFAM" id="SSF52402">
    <property type="entry name" value="Adenine nucleotide alpha hydrolases-like"/>
    <property type="match status" value="1"/>
</dbReference>
<dbReference type="Pfam" id="PF00733">
    <property type="entry name" value="Asn_synthase"/>
    <property type="match status" value="2"/>
</dbReference>
<evidence type="ECO:0000256" key="14">
    <source>
        <dbReference type="PIRSR" id="PIRSR001589-3"/>
    </source>
</evidence>
<keyword evidence="6 13" id="KW-0547">Nucleotide-binding</keyword>
<dbReference type="GO" id="GO:0006529">
    <property type="term" value="P:asparagine biosynthetic process"/>
    <property type="evidence" value="ECO:0007669"/>
    <property type="project" value="UniProtKB-KW"/>
</dbReference>
<dbReference type="Gene3D" id="3.60.20.10">
    <property type="entry name" value="Glutamine Phosphoribosylpyrophosphate, subunit 1, domain 1"/>
    <property type="match status" value="1"/>
</dbReference>
<keyword evidence="7 13" id="KW-0067">ATP-binding</keyword>
<keyword evidence="4 16" id="KW-0436">Ligase</keyword>
<evidence type="ECO:0000256" key="4">
    <source>
        <dbReference type="ARBA" id="ARBA00022598"/>
    </source>
</evidence>
<proteinExistence type="inferred from homology"/>
<evidence type="ECO:0000256" key="10">
    <source>
        <dbReference type="ARBA" id="ARBA00030234"/>
    </source>
</evidence>
<feature type="domain" description="Glutamine amidotransferase type-2" evidence="15">
    <location>
        <begin position="2"/>
        <end position="182"/>
    </location>
</feature>
<organism evidence="16 17">
    <name type="scientific">Merdimmobilis hominis</name>
    <dbReference type="NCBI Taxonomy" id="2897707"/>
    <lineage>
        <taxon>Bacteria</taxon>
        <taxon>Bacillati</taxon>
        <taxon>Bacillota</taxon>
        <taxon>Clostridia</taxon>
        <taxon>Eubacteriales</taxon>
        <taxon>Oscillospiraceae</taxon>
        <taxon>Merdimmobilis</taxon>
    </lineage>
</organism>
<evidence type="ECO:0000259" key="15">
    <source>
        <dbReference type="PROSITE" id="PS51278"/>
    </source>
</evidence>
<dbReference type="RefSeq" id="WP_204443964.1">
    <property type="nucleotide sequence ID" value="NZ_JACJKY010000001.1"/>
</dbReference>
<gene>
    <name evidence="16" type="primary">asnB</name>
    <name evidence="16" type="ORF">H6A12_01270</name>
</gene>
<dbReference type="InterPro" id="IPR017932">
    <property type="entry name" value="GATase_2_dom"/>
</dbReference>
<dbReference type="InterPro" id="IPR006426">
    <property type="entry name" value="Asn_synth_AEB"/>
</dbReference>
<comment type="pathway">
    <text evidence="1">Amino-acid biosynthesis; L-asparagine biosynthesis; L-asparagine from L-aspartate (L-Gln route): step 1/1.</text>
</comment>
<comment type="caution">
    <text evidence="16">The sequence shown here is derived from an EMBL/GenBank/DDBJ whole genome shotgun (WGS) entry which is preliminary data.</text>
</comment>
<sequence length="527" mass="59336">MCSIMGYCKSDAAYSSFLKGFERTVSRGPDDSRIVDTGKGLMGFHRLAIMGLTPSGMQPFELDGSYVVCNGELYGFEKEKERLKEKGYSFQSDSDCEILLPMYREYGVEMFSMLDAEFACILYDGQTGEFIAARDPIGIRPLYYGYDDDGVILFASEAKNLVGIAANIMPFPPGHYYQKGEFVCYCDIAKPEAVCRDDLETACRQIREKLIAGVKKRLVADAKVGFLLSGGLDSSLVCAIAAKESAAPIKTFAVGMQKDAIDLKYARQVAEYIGSDHTEIYMTPEEVLSSLETVIQTLGTFDITTIRASMGMYLICKAIHEQTDIRVLLTGEISDELFGYKYTDFAPSAEAFQQESEKRVRELHMYDVLRADRCISVNSLEARVPFGDLDFVKYVMALDPHMKQNTYGKGKYLLRHAFEDGDYLPTEILWREKAAFSDAVGHSMVDDLKEYAEQVYTDEAFEAGCKKYTHARPFTKESLLYREIFEKYYPGQSEMIVDFWMPNKSWEGCDVNDPSARVLSNYGDSGK</sequence>
<evidence type="ECO:0000256" key="5">
    <source>
        <dbReference type="ARBA" id="ARBA00022605"/>
    </source>
</evidence>
<evidence type="ECO:0000256" key="8">
    <source>
        <dbReference type="ARBA" id="ARBA00022888"/>
    </source>
</evidence>
<evidence type="ECO:0000313" key="17">
    <source>
        <dbReference type="Proteomes" id="UP000774750"/>
    </source>
</evidence>
<accession>A0A939BD97</accession>
<keyword evidence="17" id="KW-1185">Reference proteome</keyword>
<dbReference type="PROSITE" id="PS51278">
    <property type="entry name" value="GATASE_TYPE_2"/>
    <property type="match status" value="1"/>
</dbReference>
<keyword evidence="9 12" id="KW-0315">Glutamine amidotransferase</keyword>
<dbReference type="CDD" id="cd00712">
    <property type="entry name" value="AsnB"/>
    <property type="match status" value="1"/>
</dbReference>
<dbReference type="PANTHER" id="PTHR11772">
    <property type="entry name" value="ASPARAGINE SYNTHETASE"/>
    <property type="match status" value="1"/>
</dbReference>
<dbReference type="EC" id="6.3.5.4" evidence="3"/>
<dbReference type="EMBL" id="JACJKY010000001">
    <property type="protein sequence ID" value="MBM6919797.1"/>
    <property type="molecule type" value="Genomic_DNA"/>
</dbReference>
<protein>
    <recommendedName>
        <fullName evidence="3">asparagine synthase (glutamine-hydrolyzing)</fullName>
        <ecNumber evidence="3">6.3.5.4</ecNumber>
    </recommendedName>
    <alternativeName>
        <fullName evidence="10">Glutamine-dependent asparagine synthetase</fullName>
    </alternativeName>
</protein>
<reference evidence="16" key="2">
    <citation type="journal article" date="2021" name="Sci. Rep.">
        <title>The distribution of antibiotic resistance genes in chicken gut microbiota commensals.</title>
        <authorList>
            <person name="Juricova H."/>
            <person name="Matiasovicova J."/>
            <person name="Kubasova T."/>
            <person name="Cejkova D."/>
            <person name="Rychlik I."/>
        </authorList>
    </citation>
    <scope>NUCLEOTIDE SEQUENCE</scope>
    <source>
        <strain evidence="16">An559</strain>
    </source>
</reference>
<comment type="catalytic activity">
    <reaction evidence="11">
        <text>L-aspartate + L-glutamine + ATP + H2O = L-asparagine + L-glutamate + AMP + diphosphate + H(+)</text>
        <dbReference type="Rhea" id="RHEA:12228"/>
        <dbReference type="ChEBI" id="CHEBI:15377"/>
        <dbReference type="ChEBI" id="CHEBI:15378"/>
        <dbReference type="ChEBI" id="CHEBI:29985"/>
        <dbReference type="ChEBI" id="CHEBI:29991"/>
        <dbReference type="ChEBI" id="CHEBI:30616"/>
        <dbReference type="ChEBI" id="CHEBI:33019"/>
        <dbReference type="ChEBI" id="CHEBI:58048"/>
        <dbReference type="ChEBI" id="CHEBI:58359"/>
        <dbReference type="ChEBI" id="CHEBI:456215"/>
        <dbReference type="EC" id="6.3.5.4"/>
    </reaction>
</comment>
<dbReference type="InterPro" id="IPR001962">
    <property type="entry name" value="Asn_synthase"/>
</dbReference>
<dbReference type="InterPro" id="IPR014729">
    <property type="entry name" value="Rossmann-like_a/b/a_fold"/>
</dbReference>
<dbReference type="CDD" id="cd01991">
    <property type="entry name" value="Asn_synthase_B_C"/>
    <property type="match status" value="1"/>
</dbReference>
<dbReference type="SUPFAM" id="SSF56235">
    <property type="entry name" value="N-terminal nucleophile aminohydrolases (Ntn hydrolases)"/>
    <property type="match status" value="1"/>
</dbReference>
<evidence type="ECO:0000256" key="9">
    <source>
        <dbReference type="ARBA" id="ARBA00022962"/>
    </source>
</evidence>
<evidence type="ECO:0000256" key="13">
    <source>
        <dbReference type="PIRSR" id="PIRSR001589-2"/>
    </source>
</evidence>
<evidence type="ECO:0000256" key="12">
    <source>
        <dbReference type="PIRSR" id="PIRSR001589-1"/>
    </source>
</evidence>
<keyword evidence="8 12" id="KW-0061">Asparagine biosynthesis</keyword>
<name>A0A939BD97_9FIRM</name>
<feature type="binding site" evidence="13">
    <location>
        <position position="254"/>
    </location>
    <ligand>
        <name>ATP</name>
        <dbReference type="ChEBI" id="CHEBI:30616"/>
    </ligand>
</feature>
<feature type="binding site" evidence="13">
    <location>
        <position position="95"/>
    </location>
    <ligand>
        <name>L-glutamine</name>
        <dbReference type="ChEBI" id="CHEBI:58359"/>
    </ligand>
</feature>
<dbReference type="AlphaFoldDB" id="A0A939BD97"/>
<dbReference type="GO" id="GO:0004066">
    <property type="term" value="F:asparagine synthase (glutamine-hydrolyzing) activity"/>
    <property type="evidence" value="ECO:0007669"/>
    <property type="project" value="UniProtKB-EC"/>
</dbReference>
<evidence type="ECO:0000256" key="1">
    <source>
        <dbReference type="ARBA" id="ARBA00005187"/>
    </source>
</evidence>
<evidence type="ECO:0000256" key="3">
    <source>
        <dbReference type="ARBA" id="ARBA00012737"/>
    </source>
</evidence>
<dbReference type="InterPro" id="IPR029055">
    <property type="entry name" value="Ntn_hydrolases_N"/>
</dbReference>
<evidence type="ECO:0000256" key="2">
    <source>
        <dbReference type="ARBA" id="ARBA00005752"/>
    </source>
</evidence>
<keyword evidence="5 12" id="KW-0028">Amino-acid biosynthesis</keyword>